<dbReference type="GO" id="GO:0003697">
    <property type="term" value="F:single-stranded DNA binding"/>
    <property type="evidence" value="ECO:0007669"/>
    <property type="project" value="TreeGrafter"/>
</dbReference>
<evidence type="ECO:0000256" key="10">
    <source>
        <dbReference type="ARBA" id="ARBA00022723"/>
    </source>
</evidence>
<evidence type="ECO:0000256" key="5">
    <source>
        <dbReference type="ARBA" id="ARBA00012551"/>
    </source>
</evidence>
<dbReference type="GO" id="GO:0016887">
    <property type="term" value="F:ATP hydrolysis activity"/>
    <property type="evidence" value="ECO:0007669"/>
    <property type="project" value="RHEA"/>
</dbReference>
<feature type="region of interest" description="Disordered" evidence="27">
    <location>
        <begin position="1614"/>
        <end position="1637"/>
    </location>
</feature>
<dbReference type="InterPro" id="IPR018525">
    <property type="entry name" value="MCM_CS"/>
</dbReference>
<evidence type="ECO:0000313" key="31">
    <source>
        <dbReference type="Proteomes" id="UP000324091"/>
    </source>
</evidence>
<evidence type="ECO:0000256" key="26">
    <source>
        <dbReference type="ARBA" id="ARBA00074927"/>
    </source>
</evidence>
<feature type="compositionally biased region" description="Acidic residues" evidence="27">
    <location>
        <begin position="55"/>
        <end position="68"/>
    </location>
</feature>
<dbReference type="Gene3D" id="2.40.50.140">
    <property type="entry name" value="Nucleic acid-binding proteins"/>
    <property type="match status" value="1"/>
</dbReference>
<dbReference type="GO" id="GO:0007155">
    <property type="term" value="P:cell adhesion"/>
    <property type="evidence" value="ECO:0007669"/>
    <property type="project" value="UniProtKB-KW"/>
</dbReference>
<evidence type="ECO:0000256" key="1">
    <source>
        <dbReference type="ARBA" id="ARBA00004123"/>
    </source>
</evidence>
<dbReference type="Gene3D" id="2.20.28.10">
    <property type="match status" value="1"/>
</dbReference>
<dbReference type="Pfam" id="PF17855">
    <property type="entry name" value="MCM_lid"/>
    <property type="match status" value="1"/>
</dbReference>
<dbReference type="EC" id="3.6.4.12" evidence="5"/>
<keyword evidence="20" id="KW-0238">DNA-binding</keyword>
<dbReference type="InterPro" id="IPR027417">
    <property type="entry name" value="P-loop_NTPase"/>
</dbReference>
<dbReference type="SMART" id="SM00350">
    <property type="entry name" value="MCM"/>
    <property type="match status" value="1"/>
</dbReference>
<evidence type="ECO:0000256" key="15">
    <source>
        <dbReference type="ARBA" id="ARBA00022806"/>
    </source>
</evidence>
<keyword evidence="9" id="KW-0235">DNA replication</keyword>
<reference evidence="30 31" key="1">
    <citation type="submission" date="2019-04" db="EMBL/GenBank/DDBJ databases">
        <title>Chromosome genome assembly for Takifugu flavidus.</title>
        <authorList>
            <person name="Xiao S."/>
        </authorList>
    </citation>
    <scope>NUCLEOTIDE SEQUENCE [LARGE SCALE GENOMIC DNA]</scope>
    <source>
        <strain evidence="30">HTHZ2018</strain>
        <tissue evidence="30">Muscle</tissue>
    </source>
</reference>
<feature type="region of interest" description="Disordered" evidence="27">
    <location>
        <begin position="1047"/>
        <end position="1084"/>
    </location>
</feature>
<evidence type="ECO:0000256" key="2">
    <source>
        <dbReference type="ARBA" id="ARBA00004286"/>
    </source>
</evidence>
<sequence>MIIISIHQDSSESYNMATSPSRASRRGDLTSSPGRDLPPFEDESEGILGDGQLPGEEEEGEDEGEELIGDGMERDYRPIPALDRYEAEGLDMDEEDLSELSPGARAAAEEAMRRRDREEGISGRLRRGLLYGAEDSEDEDDERPAARRRRLAERAAEGVADEEEDMIESIENLEDMKGHTVREWVSMVAPRLEIYNRFKNFLRTHVDENGHNVFKEKISDMCKENKESLVVNYEDLAAREHVLAYFLPEAPAEMLKIFDEAAKEVVLAMYPKYGRIAHEIHVRISSLPLVEEIRSLRQLHLNQLIRTSGVVSSCTGVLPQLGMVKYNCNKCSFVLGPFFQSQNQEVKPGSCPECQSQGPFEINMEETVYQNYQRITIQESPGKVAAGRLPRSKDAILLADLVDNCKPGDEIELTGIYHNNYDGSLNTANGFPVFATVILANHVARRDEGVAVAELTDDDVKAIVALSKDEQIGERLFASMAPSIYGHEDIKRALALSLFGGEPKNPGGKHKVRGDINALLCGDPGTAKSQFLKYVEKVASRAVFTTGQGASAVGLTAYVQRHPVSREWTLEAGALVLADRGVCLIDEFDKMNDADRTSIHEAMEQQSISISKAGIVTSLQARCTVIAACNPIGGRYDPSLTFADNVDLTEPIVSRFDVLCVVRDTVDQVQDEMLARFVVGSHIKHHPNNKEAGVAADDVVLHNTSDVPPIPQELLRKYIIYAKERIHPKLNQMDQDKVARIYSDLRRESMATGSIPITVRHIESMIRMAEAHAKMHLRDYVLEDDVNMAIRVMLESFIDTQKFSVMRSMRKTFARYLAFRRDNNELLLFILKQLVAEQTAYQRSRYGVQNDMVEVPEKDFKDKARQINVHNLAAFYDSDLFRANKFSHDSKKKLILQHVGAAVRLQQSRFGTRPLRFGSPDPDGDTNHSSSTQTGTPTTAAPPRRLRLRAEEAEMLSTAACVLRVALAVTLLSTCEAFRWDSAKLLSPLGSPVGPLLQYEGSGQGQLIQDSSQLKPSQRLHRTKRHRQLVRTQPHLVHHMAVPEIEESSRADAGVKLSPVRQGAARTRVDEEMEGAGTQPPLPRMVLEEQELTQELPGGSCSSGAQALGWTPTDRMVHLGAPPGPEIYRGRPRTPEADKELLNGQEAEEESQEASGFNGSDLEGGESREPRGRQNERGAARGGRPREGGAGEVLDALEANQTAVDLDALIGYQRPFDPIASQRPGVPPPAELHGSALQLRPEASAEVDADLHPSSRGAARLSVRTSGSTSDAPTVAGATGTYETDTDTDFWRLQSYLQGIGLNGGGEEEEEGAPLTTHPSTTVSFTDTSWDQMAKVMPWPAQRSEVGGGGVTEIFLPGDHNEAQQVRSFEGTHGGGACLYPALHSGTWAGSGNQQEPGEEAVVLLEPTPPPRDDEVHGQGGRGSRGQFMVSGGCSVVCLTWTDLVERGYVVLNMTHNMNCEEFRVDQGVRLLKIMDQVFARRMKSPEGSWILYLSKPTHQQPQLLMNVASDRGVMNTNDVLTMLGEIRNILPEVGVQNFSAAVGCSFPTSQKRSDYSKLFVVLVVIGSVCTVIITSGSVYICWQRRLPATKTTFHADELRFVENGCHDNPTLDVASDGQHEMRKKKPDSNGLPGEGAVAREEANRWQVFVNQAVAEEQEEEDTHL</sequence>
<evidence type="ECO:0000256" key="17">
    <source>
        <dbReference type="ARBA" id="ARBA00022840"/>
    </source>
</evidence>
<dbReference type="InterPro" id="IPR027925">
    <property type="entry name" value="MCM_N"/>
</dbReference>
<feature type="region of interest" description="Disordered" evidence="27">
    <location>
        <begin position="1"/>
        <end position="119"/>
    </location>
</feature>
<feature type="compositionally biased region" description="Basic and acidic residues" evidence="27">
    <location>
        <begin position="107"/>
        <end position="119"/>
    </location>
</feature>
<dbReference type="PROSITE" id="PS00847">
    <property type="entry name" value="MCM_1"/>
    <property type="match status" value="1"/>
</dbReference>
<dbReference type="InterPro" id="IPR012340">
    <property type="entry name" value="NA-bd_OB-fold"/>
</dbReference>
<evidence type="ECO:0000256" key="13">
    <source>
        <dbReference type="ARBA" id="ARBA00022771"/>
    </source>
</evidence>
<name>A0A5C6N4T4_9TELE</name>
<feature type="transmembrane region" description="Helical" evidence="28">
    <location>
        <begin position="1559"/>
        <end position="1583"/>
    </location>
</feature>
<dbReference type="Pfam" id="PF12619">
    <property type="entry name" value="MCM2_N"/>
    <property type="match status" value="1"/>
</dbReference>
<dbReference type="Pfam" id="PF17207">
    <property type="entry name" value="MCM_OB"/>
    <property type="match status" value="1"/>
</dbReference>
<dbReference type="GO" id="GO:1902975">
    <property type="term" value="P:mitotic DNA replication initiation"/>
    <property type="evidence" value="ECO:0007669"/>
    <property type="project" value="TreeGrafter"/>
</dbReference>
<evidence type="ECO:0000259" key="29">
    <source>
        <dbReference type="PROSITE" id="PS50051"/>
    </source>
</evidence>
<evidence type="ECO:0000256" key="24">
    <source>
        <dbReference type="ARBA" id="ARBA00023306"/>
    </source>
</evidence>
<dbReference type="PROSITE" id="PS50051">
    <property type="entry name" value="MCM_2"/>
    <property type="match status" value="1"/>
</dbReference>
<feature type="compositionally biased region" description="Acidic residues" evidence="27">
    <location>
        <begin position="88"/>
        <end position="98"/>
    </location>
</feature>
<dbReference type="FunFam" id="2.20.28.10:FF:000002">
    <property type="entry name" value="DNA helicase"/>
    <property type="match status" value="1"/>
</dbReference>
<keyword evidence="7" id="KW-0158">Chromosome</keyword>
<comment type="caution">
    <text evidence="30">The sequence shown here is derived from an EMBL/GenBank/DDBJ whole genome shotgun (WGS) entry which is preliminary data.</text>
</comment>
<evidence type="ECO:0000256" key="20">
    <source>
        <dbReference type="ARBA" id="ARBA00023125"/>
    </source>
</evidence>
<keyword evidence="23" id="KW-0539">Nucleus</keyword>
<keyword evidence="11" id="KW-0732">Signal</keyword>
<comment type="similarity">
    <text evidence="4">Belongs to the MCM family.</text>
</comment>
<evidence type="ECO:0000313" key="30">
    <source>
        <dbReference type="EMBL" id="TWW62474.1"/>
    </source>
</evidence>
<dbReference type="PRINTS" id="PR01657">
    <property type="entry name" value="MCMFAMILY"/>
</dbReference>
<dbReference type="InterPro" id="IPR001208">
    <property type="entry name" value="MCM_dom"/>
</dbReference>
<evidence type="ECO:0000256" key="9">
    <source>
        <dbReference type="ARBA" id="ARBA00022705"/>
    </source>
</evidence>
<dbReference type="SUPFAM" id="SSF52540">
    <property type="entry name" value="P-loop containing nucleoside triphosphate hydrolases"/>
    <property type="match status" value="1"/>
</dbReference>
<keyword evidence="13" id="KW-0863">Zinc-finger</keyword>
<evidence type="ECO:0000256" key="21">
    <source>
        <dbReference type="ARBA" id="ARBA00023136"/>
    </source>
</evidence>
<feature type="region of interest" description="Disordered" evidence="27">
    <location>
        <begin position="1114"/>
        <end position="1133"/>
    </location>
</feature>
<dbReference type="Proteomes" id="UP000324091">
    <property type="component" value="Chromosome 4"/>
</dbReference>
<dbReference type="InterPro" id="IPR059098">
    <property type="entry name" value="WHD_MCM2"/>
</dbReference>
<dbReference type="Pfam" id="PF14551">
    <property type="entry name" value="MCM_N"/>
    <property type="match status" value="1"/>
</dbReference>
<evidence type="ECO:0000256" key="11">
    <source>
        <dbReference type="ARBA" id="ARBA00022729"/>
    </source>
</evidence>
<feature type="region of interest" description="Disordered" evidence="27">
    <location>
        <begin position="912"/>
        <end position="944"/>
    </location>
</feature>
<evidence type="ECO:0000256" key="8">
    <source>
        <dbReference type="ARBA" id="ARBA00022692"/>
    </source>
</evidence>
<dbReference type="PRINTS" id="PR01658">
    <property type="entry name" value="MCMPROTEIN2"/>
</dbReference>
<dbReference type="InterPro" id="IPR008045">
    <property type="entry name" value="MCM2"/>
</dbReference>
<evidence type="ECO:0000256" key="27">
    <source>
        <dbReference type="SAM" id="MobiDB-lite"/>
    </source>
</evidence>
<evidence type="ECO:0000256" key="3">
    <source>
        <dbReference type="ARBA" id="ARBA00004479"/>
    </source>
</evidence>
<feature type="domain" description="MCM C-terminal AAA(+) ATPase" evidence="29">
    <location>
        <begin position="472"/>
        <end position="678"/>
    </location>
</feature>
<dbReference type="GO" id="GO:0005886">
    <property type="term" value="C:plasma membrane"/>
    <property type="evidence" value="ECO:0007669"/>
    <property type="project" value="UniProtKB-ARBA"/>
</dbReference>
<evidence type="ECO:0000256" key="18">
    <source>
        <dbReference type="ARBA" id="ARBA00022889"/>
    </source>
</evidence>
<dbReference type="GO" id="GO:0005524">
    <property type="term" value="F:ATP binding"/>
    <property type="evidence" value="ECO:0007669"/>
    <property type="project" value="UniProtKB-KW"/>
</dbReference>
<dbReference type="GO" id="GO:0043138">
    <property type="term" value="F:3'-5' DNA helicase activity"/>
    <property type="evidence" value="ECO:0007669"/>
    <property type="project" value="TreeGrafter"/>
</dbReference>
<keyword evidence="8 28" id="KW-0812">Transmembrane</keyword>
<dbReference type="EMBL" id="RHFK02000017">
    <property type="protein sequence ID" value="TWW62474.1"/>
    <property type="molecule type" value="Genomic_DNA"/>
</dbReference>
<comment type="subcellular location">
    <subcellularLocation>
        <location evidence="2">Chromosome</location>
    </subcellularLocation>
    <subcellularLocation>
        <location evidence="3">Membrane</location>
        <topology evidence="3">Single-pass type I membrane protein</topology>
    </subcellularLocation>
    <subcellularLocation>
        <location evidence="1">Nucleus</location>
    </subcellularLocation>
</comment>
<organism evidence="30 31">
    <name type="scientific">Takifugu flavidus</name>
    <name type="common">sansaifugu</name>
    <dbReference type="NCBI Taxonomy" id="433684"/>
    <lineage>
        <taxon>Eukaryota</taxon>
        <taxon>Metazoa</taxon>
        <taxon>Chordata</taxon>
        <taxon>Craniata</taxon>
        <taxon>Vertebrata</taxon>
        <taxon>Euteleostomi</taxon>
        <taxon>Actinopterygii</taxon>
        <taxon>Neopterygii</taxon>
        <taxon>Teleostei</taxon>
        <taxon>Neoteleostei</taxon>
        <taxon>Acanthomorphata</taxon>
        <taxon>Eupercaria</taxon>
        <taxon>Tetraodontiformes</taxon>
        <taxon>Tetradontoidea</taxon>
        <taxon>Tetraodontidae</taxon>
        <taxon>Takifugu</taxon>
    </lineage>
</organism>
<feature type="compositionally biased region" description="Polar residues" evidence="27">
    <location>
        <begin position="7"/>
        <end position="22"/>
    </location>
</feature>
<keyword evidence="12" id="KW-0547">Nucleotide-binding</keyword>
<dbReference type="InterPro" id="IPR031327">
    <property type="entry name" value="MCM"/>
</dbReference>
<keyword evidence="14" id="KW-0378">Hydrolase</keyword>
<gene>
    <name evidence="30" type="ORF">D4764_04G0011210</name>
</gene>
<comment type="catalytic activity">
    <reaction evidence="25">
        <text>ATP + H2O = ADP + phosphate + H(+)</text>
        <dbReference type="Rhea" id="RHEA:13065"/>
        <dbReference type="ChEBI" id="CHEBI:15377"/>
        <dbReference type="ChEBI" id="CHEBI:15378"/>
        <dbReference type="ChEBI" id="CHEBI:30616"/>
        <dbReference type="ChEBI" id="CHEBI:43474"/>
        <dbReference type="ChEBI" id="CHEBI:456216"/>
        <dbReference type="EC" id="3.6.4.12"/>
    </reaction>
    <physiologicalReaction direction="left-to-right" evidence="25">
        <dbReference type="Rhea" id="RHEA:13066"/>
    </physiologicalReaction>
</comment>
<dbReference type="InterPro" id="IPR013836">
    <property type="entry name" value="CD34/Podocalyxin"/>
</dbReference>
<feature type="region of interest" description="Disordered" evidence="27">
    <location>
        <begin position="1141"/>
        <end position="1190"/>
    </location>
</feature>
<evidence type="ECO:0000256" key="19">
    <source>
        <dbReference type="ARBA" id="ARBA00022989"/>
    </source>
</evidence>
<dbReference type="InterPro" id="IPR033762">
    <property type="entry name" value="MCM_OB"/>
</dbReference>
<dbReference type="GO" id="GO:0017116">
    <property type="term" value="F:single-stranded DNA helicase activity"/>
    <property type="evidence" value="ECO:0007669"/>
    <property type="project" value="TreeGrafter"/>
</dbReference>
<evidence type="ECO:0000256" key="28">
    <source>
        <dbReference type="SAM" id="Phobius"/>
    </source>
</evidence>
<feature type="compositionally biased region" description="Basic and acidic residues" evidence="27">
    <location>
        <begin position="1165"/>
        <end position="1189"/>
    </location>
</feature>
<dbReference type="FunFam" id="3.40.50.300:FF:000138">
    <property type="entry name" value="DNA helicase"/>
    <property type="match status" value="1"/>
</dbReference>
<dbReference type="CDD" id="cd17753">
    <property type="entry name" value="MCM2"/>
    <property type="match status" value="1"/>
</dbReference>
<evidence type="ECO:0000256" key="25">
    <source>
        <dbReference type="ARBA" id="ARBA00048432"/>
    </source>
</evidence>
<accession>A0A5C6N4T4</accession>
<evidence type="ECO:0000256" key="14">
    <source>
        <dbReference type="ARBA" id="ARBA00022801"/>
    </source>
</evidence>
<dbReference type="InterPro" id="IPR041562">
    <property type="entry name" value="MCM_lid"/>
</dbReference>
<keyword evidence="10" id="KW-0479">Metal-binding</keyword>
<dbReference type="FunFam" id="3.30.1640.10:FF:000005">
    <property type="entry name" value="DNA helicase"/>
    <property type="match status" value="1"/>
</dbReference>
<keyword evidence="16" id="KW-0862">Zinc</keyword>
<evidence type="ECO:0000256" key="22">
    <source>
        <dbReference type="ARBA" id="ARBA00023180"/>
    </source>
</evidence>
<dbReference type="GO" id="GO:0000727">
    <property type="term" value="P:double-strand break repair via break-induced replication"/>
    <property type="evidence" value="ECO:0007669"/>
    <property type="project" value="TreeGrafter"/>
</dbReference>
<protein>
    <recommendedName>
        <fullName evidence="6">DNA replication licensing factor MCM2</fullName>
        <ecNumber evidence="5">3.6.4.12</ecNumber>
    </recommendedName>
    <alternativeName>
        <fullName evidence="26">DNA replication licensing factor mcm2</fullName>
    </alternativeName>
</protein>
<evidence type="ECO:0000256" key="23">
    <source>
        <dbReference type="ARBA" id="ARBA00023242"/>
    </source>
</evidence>
<keyword evidence="19 28" id="KW-1133">Transmembrane helix</keyword>
<dbReference type="SUPFAM" id="SSF50249">
    <property type="entry name" value="Nucleic acid-binding proteins"/>
    <property type="match status" value="1"/>
</dbReference>
<feature type="compositionally biased region" description="Polar residues" evidence="27">
    <location>
        <begin position="1263"/>
        <end position="1272"/>
    </location>
</feature>
<evidence type="ECO:0000256" key="6">
    <source>
        <dbReference type="ARBA" id="ARBA00018925"/>
    </source>
</evidence>
<dbReference type="GO" id="GO:0000228">
    <property type="term" value="C:nuclear chromosome"/>
    <property type="evidence" value="ECO:0007669"/>
    <property type="project" value="UniProtKB-ARBA"/>
</dbReference>
<keyword evidence="24" id="KW-0131">Cell cycle</keyword>
<dbReference type="Pfam" id="PF00493">
    <property type="entry name" value="MCM"/>
    <property type="match status" value="1"/>
</dbReference>
<proteinExistence type="inferred from homology"/>
<dbReference type="Pfam" id="PF23669">
    <property type="entry name" value="WHD_MCM2"/>
    <property type="match status" value="1"/>
</dbReference>
<keyword evidence="22" id="KW-0325">Glycoprotein</keyword>
<dbReference type="GO" id="GO:0042555">
    <property type="term" value="C:MCM complex"/>
    <property type="evidence" value="ECO:0007669"/>
    <property type="project" value="InterPro"/>
</dbReference>
<dbReference type="Gene3D" id="3.40.50.300">
    <property type="entry name" value="P-loop containing nucleotide triphosphate hydrolases"/>
    <property type="match status" value="1"/>
</dbReference>
<dbReference type="PANTHER" id="PTHR11630:SF44">
    <property type="entry name" value="DNA REPLICATION LICENSING FACTOR MCM2"/>
    <property type="match status" value="1"/>
</dbReference>
<feature type="region of interest" description="Disordered" evidence="27">
    <location>
        <begin position="1250"/>
        <end position="1283"/>
    </location>
</feature>
<feature type="region of interest" description="Disordered" evidence="27">
    <location>
        <begin position="1301"/>
        <end position="1322"/>
    </location>
</feature>
<keyword evidence="18" id="KW-0130">Cell adhesion</keyword>
<dbReference type="PANTHER" id="PTHR11630">
    <property type="entry name" value="DNA REPLICATION LICENSING FACTOR MCM FAMILY MEMBER"/>
    <property type="match status" value="1"/>
</dbReference>
<feature type="region of interest" description="Disordered" evidence="27">
    <location>
        <begin position="132"/>
        <end position="162"/>
    </location>
</feature>
<dbReference type="Gene3D" id="3.30.1640.10">
    <property type="entry name" value="mini-chromosome maintenance (MCM) complex, chain A, domain 1"/>
    <property type="match status" value="1"/>
</dbReference>
<dbReference type="Pfam" id="PF06365">
    <property type="entry name" value="CD34_antigen"/>
    <property type="match status" value="1"/>
</dbReference>
<evidence type="ECO:0000256" key="7">
    <source>
        <dbReference type="ARBA" id="ARBA00022454"/>
    </source>
</evidence>
<keyword evidence="15" id="KW-0347">Helicase</keyword>
<evidence type="ECO:0000256" key="12">
    <source>
        <dbReference type="ARBA" id="ARBA00022741"/>
    </source>
</evidence>
<keyword evidence="17" id="KW-0067">ATP-binding</keyword>
<keyword evidence="21 28" id="KW-0472">Membrane</keyword>
<evidence type="ECO:0000256" key="16">
    <source>
        <dbReference type="ARBA" id="ARBA00022833"/>
    </source>
</evidence>
<feature type="compositionally biased region" description="Basic and acidic residues" evidence="27">
    <location>
        <begin position="71"/>
        <end position="87"/>
    </location>
</feature>
<dbReference type="GO" id="GO:0008270">
    <property type="term" value="F:zinc ion binding"/>
    <property type="evidence" value="ECO:0007669"/>
    <property type="project" value="UniProtKB-KW"/>
</dbReference>
<evidence type="ECO:0000256" key="4">
    <source>
        <dbReference type="ARBA" id="ARBA00008010"/>
    </source>
</evidence>
<keyword evidence="31" id="KW-1185">Reference proteome</keyword>